<gene>
    <name evidence="1" type="ORF">PHMEG_00021144</name>
</gene>
<comment type="caution">
    <text evidence="1">The sequence shown here is derived from an EMBL/GenBank/DDBJ whole genome shotgun (WGS) entry which is preliminary data.</text>
</comment>
<name>A0A225VMD3_9STRA</name>
<evidence type="ECO:0000313" key="2">
    <source>
        <dbReference type="Proteomes" id="UP000198211"/>
    </source>
</evidence>
<reference evidence="2" key="1">
    <citation type="submission" date="2017-03" db="EMBL/GenBank/DDBJ databases">
        <title>Phytopthora megakarya and P. palmivora, two closely related causual agents of cacao black pod achieved similar genome size and gene model numbers by different mechanisms.</title>
        <authorList>
            <person name="Ali S."/>
            <person name="Shao J."/>
            <person name="Larry D.J."/>
            <person name="Kronmiller B."/>
            <person name="Shen D."/>
            <person name="Strem M.D."/>
            <person name="Melnick R.L."/>
            <person name="Guiltinan M.J."/>
            <person name="Tyler B.M."/>
            <person name="Meinhardt L.W."/>
            <person name="Bailey B.A."/>
        </authorList>
    </citation>
    <scope>NUCLEOTIDE SEQUENCE [LARGE SCALE GENOMIC DNA]</scope>
    <source>
        <strain evidence="2">zdho120</strain>
    </source>
</reference>
<keyword evidence="2" id="KW-1185">Reference proteome</keyword>
<accession>A0A225VMD3</accession>
<sequence>MHRAEAKAHVKHVLETWGDRDLERQLTPMQFTRYSHPWGYCSLHPEGSETIVKPLIKSKFIQA</sequence>
<proteinExistence type="predicted"/>
<dbReference type="AlphaFoldDB" id="A0A225VMD3"/>
<evidence type="ECO:0000313" key="1">
    <source>
        <dbReference type="EMBL" id="OWZ06583.1"/>
    </source>
</evidence>
<dbReference type="Proteomes" id="UP000198211">
    <property type="component" value="Unassembled WGS sequence"/>
</dbReference>
<organism evidence="1 2">
    <name type="scientific">Phytophthora megakarya</name>
    <dbReference type="NCBI Taxonomy" id="4795"/>
    <lineage>
        <taxon>Eukaryota</taxon>
        <taxon>Sar</taxon>
        <taxon>Stramenopiles</taxon>
        <taxon>Oomycota</taxon>
        <taxon>Peronosporomycetes</taxon>
        <taxon>Peronosporales</taxon>
        <taxon>Peronosporaceae</taxon>
        <taxon>Phytophthora</taxon>
    </lineage>
</organism>
<protein>
    <submittedName>
        <fullName evidence="1">Uncharacterized protein</fullName>
    </submittedName>
</protein>
<dbReference type="EMBL" id="NBNE01003901">
    <property type="protein sequence ID" value="OWZ06583.1"/>
    <property type="molecule type" value="Genomic_DNA"/>
</dbReference>